<keyword evidence="12" id="KW-1185">Reference proteome</keyword>
<dbReference type="InterPro" id="IPR019734">
    <property type="entry name" value="TPR_rpt"/>
</dbReference>
<comment type="caution">
    <text evidence="11">The sequence shown here is derived from an EMBL/GenBank/DDBJ whole genome shotgun (WGS) entry which is preliminary data.</text>
</comment>
<reference evidence="11 12" key="1">
    <citation type="submission" date="2016-03" db="EMBL/GenBank/DDBJ databases">
        <title>Whole genome sequencing of Grifola frondosa 9006-11.</title>
        <authorList>
            <person name="Min B."/>
            <person name="Park H."/>
            <person name="Kim J.-G."/>
            <person name="Cho H."/>
            <person name="Oh Y.-L."/>
            <person name="Kong W.-S."/>
            <person name="Choi I.-G."/>
        </authorList>
    </citation>
    <scope>NUCLEOTIDE SEQUENCE [LARGE SCALE GENOMIC DNA]</scope>
    <source>
        <strain evidence="11 12">9006-11</strain>
    </source>
</reference>
<keyword evidence="8" id="KW-0539">Nucleus</keyword>
<evidence type="ECO:0000256" key="6">
    <source>
        <dbReference type="ARBA" id="ARBA00022737"/>
    </source>
</evidence>
<dbReference type="GO" id="GO:0071014">
    <property type="term" value="C:post-mRNA release spliceosomal complex"/>
    <property type="evidence" value="ECO:0007669"/>
    <property type="project" value="TreeGrafter"/>
</dbReference>
<evidence type="ECO:0000256" key="1">
    <source>
        <dbReference type="ARBA" id="ARBA00004123"/>
    </source>
</evidence>
<dbReference type="InterPro" id="IPR003107">
    <property type="entry name" value="HAT"/>
</dbReference>
<dbReference type="Pfam" id="PF23233">
    <property type="entry name" value="HAT_Syf1_CNRKL1_N"/>
    <property type="match status" value="1"/>
</dbReference>
<evidence type="ECO:0000259" key="10">
    <source>
        <dbReference type="Pfam" id="PF23233"/>
    </source>
</evidence>
<comment type="subcellular location">
    <subcellularLocation>
        <location evidence="1">Nucleus</location>
    </subcellularLocation>
</comment>
<evidence type="ECO:0000256" key="7">
    <source>
        <dbReference type="ARBA" id="ARBA00023187"/>
    </source>
</evidence>
<proteinExistence type="inferred from homology"/>
<keyword evidence="6" id="KW-0677">Repeat</keyword>
<evidence type="ECO:0000256" key="2">
    <source>
        <dbReference type="ARBA" id="ARBA00008644"/>
    </source>
</evidence>
<dbReference type="GO" id="GO:0071011">
    <property type="term" value="C:precatalytic spliceosome"/>
    <property type="evidence" value="ECO:0007669"/>
    <property type="project" value="TreeGrafter"/>
</dbReference>
<evidence type="ECO:0000256" key="9">
    <source>
        <dbReference type="PROSITE-ProRule" id="PRU00339"/>
    </source>
</evidence>
<dbReference type="PROSITE" id="PS50005">
    <property type="entry name" value="TPR"/>
    <property type="match status" value="1"/>
</dbReference>
<keyword evidence="9" id="KW-0802">TPR repeat</keyword>
<evidence type="ECO:0000313" key="12">
    <source>
        <dbReference type="Proteomes" id="UP000092993"/>
    </source>
</evidence>
<dbReference type="GO" id="GO:0071007">
    <property type="term" value="C:U2-type catalytic step 2 spliceosome"/>
    <property type="evidence" value="ECO:0007669"/>
    <property type="project" value="TreeGrafter"/>
</dbReference>
<dbReference type="GO" id="GO:0000245">
    <property type="term" value="P:spliceosomal complex assembly"/>
    <property type="evidence" value="ECO:0007669"/>
    <property type="project" value="TreeGrafter"/>
</dbReference>
<sequence>MQDGRVPRIKNRAPAAVQVTAEQLLRDAQERQESQFRSPGQRIQDFEELHEYRGRKREEFEKRIRQTRGNIKEWLQYGNWEASQNEFLRARSVFERALDVDPRNVKLWLSYTDMELKSRNVQHARNLFDRAVTFSPV</sequence>
<evidence type="ECO:0000256" key="8">
    <source>
        <dbReference type="ARBA" id="ARBA00023242"/>
    </source>
</evidence>
<dbReference type="AlphaFoldDB" id="A0A1C7M6Z4"/>
<comment type="similarity">
    <text evidence="2">Belongs to the crooked-neck family.</text>
</comment>
<protein>
    <recommendedName>
        <fullName evidence="10">Pre-mRNA-splicing factor Syf1-like N-terminal HAT-repeats domain-containing protein</fullName>
    </recommendedName>
</protein>
<dbReference type="InterPro" id="IPR055433">
    <property type="entry name" value="HAT_Syf1-like_N"/>
</dbReference>
<dbReference type="SMART" id="SM00386">
    <property type="entry name" value="HAT"/>
    <property type="match status" value="2"/>
</dbReference>
<dbReference type="OrthoDB" id="2999691at2759"/>
<gene>
    <name evidence="11" type="ORF">A0H81_07490</name>
</gene>
<feature type="domain" description="Pre-mRNA-splicing factor Syf1-like N-terminal HAT-repeats" evidence="10">
    <location>
        <begin position="59"/>
        <end position="133"/>
    </location>
</feature>
<dbReference type="PANTHER" id="PTHR11246">
    <property type="entry name" value="PRE-MRNA SPLICING FACTOR"/>
    <property type="match status" value="1"/>
</dbReference>
<keyword evidence="7" id="KW-0508">mRNA splicing</keyword>
<dbReference type="PANTHER" id="PTHR11246:SF3">
    <property type="entry name" value="CROOKED NECK-LIKE PROTEIN 1"/>
    <property type="match status" value="1"/>
</dbReference>
<accession>A0A1C7M6Z4</accession>
<dbReference type="EMBL" id="LUGG01000009">
    <property type="protein sequence ID" value="OBZ72670.1"/>
    <property type="molecule type" value="Genomic_DNA"/>
</dbReference>
<dbReference type="InterPro" id="IPR011990">
    <property type="entry name" value="TPR-like_helical_dom_sf"/>
</dbReference>
<dbReference type="InterPro" id="IPR045075">
    <property type="entry name" value="Syf1-like"/>
</dbReference>
<keyword evidence="4" id="KW-0507">mRNA processing</keyword>
<feature type="repeat" description="TPR" evidence="9">
    <location>
        <begin position="71"/>
        <end position="104"/>
    </location>
</feature>
<comment type="subunit">
    <text evidence="3">Associated with the spliceosome.</text>
</comment>
<dbReference type="STRING" id="5627.A0A1C7M6Z4"/>
<dbReference type="Proteomes" id="UP000092993">
    <property type="component" value="Unassembled WGS sequence"/>
</dbReference>
<evidence type="ECO:0000313" key="11">
    <source>
        <dbReference type="EMBL" id="OBZ72670.1"/>
    </source>
</evidence>
<evidence type="ECO:0000256" key="5">
    <source>
        <dbReference type="ARBA" id="ARBA00022728"/>
    </source>
</evidence>
<name>A0A1C7M6Z4_GRIFR</name>
<keyword evidence="5" id="KW-0747">Spliceosome</keyword>
<dbReference type="SUPFAM" id="SSF48452">
    <property type="entry name" value="TPR-like"/>
    <property type="match status" value="1"/>
</dbReference>
<evidence type="ECO:0000256" key="4">
    <source>
        <dbReference type="ARBA" id="ARBA00022664"/>
    </source>
</evidence>
<organism evidence="11 12">
    <name type="scientific">Grifola frondosa</name>
    <name type="common">Maitake</name>
    <name type="synonym">Polyporus frondosus</name>
    <dbReference type="NCBI Taxonomy" id="5627"/>
    <lineage>
        <taxon>Eukaryota</taxon>
        <taxon>Fungi</taxon>
        <taxon>Dikarya</taxon>
        <taxon>Basidiomycota</taxon>
        <taxon>Agaricomycotina</taxon>
        <taxon>Agaricomycetes</taxon>
        <taxon>Polyporales</taxon>
        <taxon>Grifolaceae</taxon>
        <taxon>Grifola</taxon>
    </lineage>
</organism>
<dbReference type="Gene3D" id="1.25.40.10">
    <property type="entry name" value="Tetratricopeptide repeat domain"/>
    <property type="match status" value="1"/>
</dbReference>
<evidence type="ECO:0000256" key="3">
    <source>
        <dbReference type="ARBA" id="ARBA00011524"/>
    </source>
</evidence>
<dbReference type="GO" id="GO:0000974">
    <property type="term" value="C:Prp19 complex"/>
    <property type="evidence" value="ECO:0007669"/>
    <property type="project" value="TreeGrafter"/>
</dbReference>